<name>A0AAE0Y399_9GAST</name>
<keyword evidence="3" id="KW-1185">Reference proteome</keyword>
<feature type="region of interest" description="Disordered" evidence="1">
    <location>
        <begin position="176"/>
        <end position="210"/>
    </location>
</feature>
<feature type="compositionally biased region" description="Polar residues" evidence="1">
    <location>
        <begin position="128"/>
        <end position="142"/>
    </location>
</feature>
<feature type="region of interest" description="Disordered" evidence="1">
    <location>
        <begin position="128"/>
        <end position="150"/>
    </location>
</feature>
<comment type="caution">
    <text evidence="2">The sequence shown here is derived from an EMBL/GenBank/DDBJ whole genome shotgun (WGS) entry which is preliminary data.</text>
</comment>
<dbReference type="Proteomes" id="UP001283361">
    <property type="component" value="Unassembled WGS sequence"/>
</dbReference>
<dbReference type="EMBL" id="JAWDGP010006995">
    <property type="protein sequence ID" value="KAK3731593.1"/>
    <property type="molecule type" value="Genomic_DNA"/>
</dbReference>
<gene>
    <name evidence="2" type="ORF">RRG08_007672</name>
</gene>
<reference evidence="2" key="1">
    <citation type="journal article" date="2023" name="G3 (Bethesda)">
        <title>A reference genome for the long-term kleptoplast-retaining sea slug Elysia crispata morphotype clarki.</title>
        <authorList>
            <person name="Eastman K.E."/>
            <person name="Pendleton A.L."/>
            <person name="Shaikh M.A."/>
            <person name="Suttiyut T."/>
            <person name="Ogas R."/>
            <person name="Tomko P."/>
            <person name="Gavelis G."/>
            <person name="Widhalm J.R."/>
            <person name="Wisecaver J.H."/>
        </authorList>
    </citation>
    <scope>NUCLEOTIDE SEQUENCE</scope>
    <source>
        <strain evidence="2">ECLA1</strain>
    </source>
</reference>
<sequence>MCLVDKIKTAIYMAEHWLVQYLPCDRVFGVVEKNLRRTERIYNREEHYPFFQENGKLFDVSKIWPVLLLQCKIGSLLQKTTAYTVSMGVPANPAKKFDIRKLLQEHAARGGRQAQDFPLCVQSFQGLSTTPQRPAQATTLTEDSSKPPANFQGYGEGLDYEILKGKRFLWEDGRAGSRDDLDINTTEASRDHQRRDQKASDEPCTVDASVSTPLRHCPRWGKKKSFYQ</sequence>
<organism evidence="2 3">
    <name type="scientific">Elysia crispata</name>
    <name type="common">lettuce slug</name>
    <dbReference type="NCBI Taxonomy" id="231223"/>
    <lineage>
        <taxon>Eukaryota</taxon>
        <taxon>Metazoa</taxon>
        <taxon>Spiralia</taxon>
        <taxon>Lophotrochozoa</taxon>
        <taxon>Mollusca</taxon>
        <taxon>Gastropoda</taxon>
        <taxon>Heterobranchia</taxon>
        <taxon>Euthyneura</taxon>
        <taxon>Panpulmonata</taxon>
        <taxon>Sacoglossa</taxon>
        <taxon>Placobranchoidea</taxon>
        <taxon>Plakobranchidae</taxon>
        <taxon>Elysia</taxon>
    </lineage>
</organism>
<dbReference type="AlphaFoldDB" id="A0AAE0Y399"/>
<evidence type="ECO:0000313" key="2">
    <source>
        <dbReference type="EMBL" id="KAK3731593.1"/>
    </source>
</evidence>
<evidence type="ECO:0000256" key="1">
    <source>
        <dbReference type="SAM" id="MobiDB-lite"/>
    </source>
</evidence>
<protein>
    <submittedName>
        <fullName evidence="2">Uncharacterized protein</fullName>
    </submittedName>
</protein>
<feature type="compositionally biased region" description="Basic and acidic residues" evidence="1">
    <location>
        <begin position="188"/>
        <end position="201"/>
    </location>
</feature>
<proteinExistence type="predicted"/>
<accession>A0AAE0Y399</accession>
<evidence type="ECO:0000313" key="3">
    <source>
        <dbReference type="Proteomes" id="UP001283361"/>
    </source>
</evidence>